<evidence type="ECO:0000313" key="1">
    <source>
        <dbReference type="EMBL" id="KAF4366619.1"/>
    </source>
</evidence>
<organism evidence="1 2">
    <name type="scientific">Cannabis sativa</name>
    <name type="common">Hemp</name>
    <name type="synonym">Marijuana</name>
    <dbReference type="NCBI Taxonomy" id="3483"/>
    <lineage>
        <taxon>Eukaryota</taxon>
        <taxon>Viridiplantae</taxon>
        <taxon>Streptophyta</taxon>
        <taxon>Embryophyta</taxon>
        <taxon>Tracheophyta</taxon>
        <taxon>Spermatophyta</taxon>
        <taxon>Magnoliopsida</taxon>
        <taxon>eudicotyledons</taxon>
        <taxon>Gunneridae</taxon>
        <taxon>Pentapetalae</taxon>
        <taxon>rosids</taxon>
        <taxon>fabids</taxon>
        <taxon>Rosales</taxon>
        <taxon>Cannabaceae</taxon>
        <taxon>Cannabis</taxon>
    </lineage>
</organism>
<dbReference type="InterPro" id="IPR006734">
    <property type="entry name" value="PLATZ"/>
</dbReference>
<dbReference type="Pfam" id="PF04640">
    <property type="entry name" value="PLATZ"/>
    <property type="match status" value="1"/>
</dbReference>
<comment type="caution">
    <text evidence="1">The sequence shown here is derived from an EMBL/GenBank/DDBJ whole genome shotgun (WGS) entry which is preliminary data.</text>
</comment>
<gene>
    <name evidence="1" type="ORF">F8388_004283</name>
</gene>
<dbReference type="EMBL" id="JAATIP010000149">
    <property type="protein sequence ID" value="KAF4366619.1"/>
    <property type="molecule type" value="Genomic_DNA"/>
</dbReference>
<name>A0A7J6F9Q4_CANSA</name>
<proteinExistence type="predicted"/>
<sequence>MKYIPIIAPVDDDGGIPATSEVLRCGVVSDWRCTVRGEVFGVDPIVDISALKTMVGCSITILSTKRDIFESVKVENDPWVLSKISSAHIEFLLTKIDKHCKKISKDYKPVIFSSVVSLTDDDSYRRNKANVVFLKQRAISSSALSPPPLRVSSSKNFCIKCGRILQHPYLFCSLSCKVPICRTPTVKKCSISDYNEPPHHHVMMFRRPVDVDVGGNRRRKGVPQRSPLN</sequence>
<dbReference type="AlphaFoldDB" id="A0A7J6F9Q4"/>
<reference evidence="1 2" key="1">
    <citation type="journal article" date="2020" name="bioRxiv">
        <title>Sequence and annotation of 42 cannabis genomes reveals extensive copy number variation in cannabinoid synthesis and pathogen resistance genes.</title>
        <authorList>
            <person name="Mckernan K.J."/>
            <person name="Helbert Y."/>
            <person name="Kane L.T."/>
            <person name="Ebling H."/>
            <person name="Zhang L."/>
            <person name="Liu B."/>
            <person name="Eaton Z."/>
            <person name="Mclaughlin S."/>
            <person name="Kingan S."/>
            <person name="Baybayan P."/>
            <person name="Concepcion G."/>
            <person name="Jordan M."/>
            <person name="Riva A."/>
            <person name="Barbazuk W."/>
            <person name="Harkins T."/>
        </authorList>
    </citation>
    <scope>NUCLEOTIDE SEQUENCE [LARGE SCALE GENOMIC DNA]</scope>
    <source>
        <strain evidence="2">cv. Jamaican Lion 4</strain>
        <tissue evidence="1">Leaf</tissue>
    </source>
</reference>
<protein>
    <submittedName>
        <fullName evidence="1">Uncharacterized protein</fullName>
    </submittedName>
</protein>
<dbReference type="Proteomes" id="UP000525078">
    <property type="component" value="Unassembled WGS sequence"/>
</dbReference>
<evidence type="ECO:0000313" key="2">
    <source>
        <dbReference type="Proteomes" id="UP000525078"/>
    </source>
</evidence>
<accession>A0A7J6F9Q4</accession>